<accession>A0A6C0KSW1</accession>
<reference evidence="1" key="1">
    <citation type="journal article" date="2020" name="Nature">
        <title>Giant virus diversity and host interactions through global metagenomics.</title>
        <authorList>
            <person name="Schulz F."/>
            <person name="Roux S."/>
            <person name="Paez-Espino D."/>
            <person name="Jungbluth S."/>
            <person name="Walsh D.A."/>
            <person name="Denef V.J."/>
            <person name="McMahon K.D."/>
            <person name="Konstantinidis K.T."/>
            <person name="Eloe-Fadrosh E.A."/>
            <person name="Kyrpides N.C."/>
            <person name="Woyke T."/>
        </authorList>
    </citation>
    <scope>NUCLEOTIDE SEQUENCE</scope>
    <source>
        <strain evidence="1">GVMAG-S-3300013093-109</strain>
    </source>
</reference>
<protein>
    <submittedName>
        <fullName evidence="1">Uncharacterized protein</fullName>
    </submittedName>
</protein>
<dbReference type="EMBL" id="MN740968">
    <property type="protein sequence ID" value="QHU20353.1"/>
    <property type="molecule type" value="Genomic_DNA"/>
</dbReference>
<evidence type="ECO:0000313" key="1">
    <source>
        <dbReference type="EMBL" id="QHU20353.1"/>
    </source>
</evidence>
<organism evidence="1">
    <name type="scientific">viral metagenome</name>
    <dbReference type="NCBI Taxonomy" id="1070528"/>
    <lineage>
        <taxon>unclassified sequences</taxon>
        <taxon>metagenomes</taxon>
        <taxon>organismal metagenomes</taxon>
    </lineage>
</organism>
<proteinExistence type="predicted"/>
<dbReference type="AlphaFoldDB" id="A0A6C0KSW1"/>
<sequence length="219" mass="25297">MILTIPYQTFEIGNIHLTPFQLDRYGKTIARLAYKDSALEFHDVSILSPPLTILDYNSDTSRLRLDLSDHYNFQVKINTLHEYLISTFFIHQETLLNRVDVPYEEIRRLFYFLLDGCTLSLFIYPTVIVKKENGIHCRVCDLKKGDVIRCVIRIQGISQIINKDELRLRLHHSIPSIWFIAASTLIPPQTLGSSSIILHPPTSQSYAQSFAQSIMKYPI</sequence>
<name>A0A6C0KSW1_9ZZZZ</name>